<sequence length="85" mass="9303">MQTQVYYEKHIRATSLQLMLELGEAAMLNAMGLTLEGNYGRWLIDLNLKIVSRVCPTCSRIGAIAAAIGVEQPQPVFDVGVLVDP</sequence>
<dbReference type="Proteomes" id="UP001158986">
    <property type="component" value="Unassembled WGS sequence"/>
</dbReference>
<dbReference type="EMBL" id="CAKLCB010000288">
    <property type="protein sequence ID" value="CAH0519275.1"/>
    <property type="molecule type" value="Genomic_DNA"/>
</dbReference>
<evidence type="ECO:0000313" key="2">
    <source>
        <dbReference type="Proteomes" id="UP001158986"/>
    </source>
</evidence>
<keyword evidence="2" id="KW-1185">Reference proteome</keyword>
<organism evidence="1 2">
    <name type="scientific">Peronospora belbahrii</name>
    <dbReference type="NCBI Taxonomy" id="622444"/>
    <lineage>
        <taxon>Eukaryota</taxon>
        <taxon>Sar</taxon>
        <taxon>Stramenopiles</taxon>
        <taxon>Oomycota</taxon>
        <taxon>Peronosporomycetes</taxon>
        <taxon>Peronosporales</taxon>
        <taxon>Peronosporaceae</taxon>
        <taxon>Peronospora</taxon>
    </lineage>
</organism>
<evidence type="ECO:0000313" key="1">
    <source>
        <dbReference type="EMBL" id="CAH0519275.1"/>
    </source>
</evidence>
<comment type="caution">
    <text evidence="1">The sequence shown here is derived from an EMBL/GenBank/DDBJ whole genome shotgun (WGS) entry which is preliminary data.</text>
</comment>
<reference evidence="1 2" key="1">
    <citation type="submission" date="2021-11" db="EMBL/GenBank/DDBJ databases">
        <authorList>
            <person name="Islam A."/>
            <person name="Islam S."/>
            <person name="Flora M.S."/>
            <person name="Rahman M."/>
            <person name="Ziaur R.M."/>
            <person name="Epstein J.H."/>
            <person name="Hassan M."/>
            <person name="Klassen M."/>
            <person name="Woodard K."/>
            <person name="Webb A."/>
            <person name="Webby R.J."/>
            <person name="El Zowalaty M.E."/>
        </authorList>
    </citation>
    <scope>NUCLEOTIDE SEQUENCE [LARGE SCALE GENOMIC DNA]</scope>
    <source>
        <strain evidence="1">Pbs1</strain>
    </source>
</reference>
<protein>
    <submittedName>
        <fullName evidence="1">Uncharacterized protein</fullName>
    </submittedName>
</protein>
<name>A0ABN8D1K2_9STRA</name>
<accession>A0ABN8D1K2</accession>
<gene>
    <name evidence="1" type="ORF">PBS001_LOCUS5806</name>
</gene>
<proteinExistence type="predicted"/>